<dbReference type="STRING" id="36646.A0A1V6V2C6"/>
<keyword evidence="6" id="KW-0175">Coiled coil</keyword>
<name>A0A1V6V2C6_9EURO</name>
<dbReference type="PANTHER" id="PTHR13044">
    <property type="entry name" value="ACTIVATING TRANSCRIPTION FACTOR ATF 4/5"/>
    <property type="match status" value="1"/>
</dbReference>
<dbReference type="EMBL" id="MDDG01000002">
    <property type="protein sequence ID" value="OQE44834.1"/>
    <property type="molecule type" value="Genomic_DNA"/>
</dbReference>
<dbReference type="PROSITE" id="PS50217">
    <property type="entry name" value="BZIP"/>
    <property type="match status" value="1"/>
</dbReference>
<keyword evidence="5" id="KW-0539">Nucleus</keyword>
<feature type="region of interest" description="Disordered" evidence="7">
    <location>
        <begin position="189"/>
        <end position="235"/>
    </location>
</feature>
<dbReference type="SUPFAM" id="SSF57959">
    <property type="entry name" value="Leucine zipper domain"/>
    <property type="match status" value="1"/>
</dbReference>
<comment type="caution">
    <text evidence="9">The sequence shown here is derived from an EMBL/GenBank/DDBJ whole genome shotgun (WGS) entry which is preliminary data.</text>
</comment>
<evidence type="ECO:0000313" key="9">
    <source>
        <dbReference type="EMBL" id="OQE44834.1"/>
    </source>
</evidence>
<dbReference type="GO" id="GO:0001228">
    <property type="term" value="F:DNA-binding transcription activator activity, RNA polymerase II-specific"/>
    <property type="evidence" value="ECO:0007669"/>
    <property type="project" value="TreeGrafter"/>
</dbReference>
<evidence type="ECO:0000256" key="7">
    <source>
        <dbReference type="SAM" id="MobiDB-lite"/>
    </source>
</evidence>
<evidence type="ECO:0000256" key="5">
    <source>
        <dbReference type="ARBA" id="ARBA00023242"/>
    </source>
</evidence>
<organism evidence="9 10">
    <name type="scientific">Penicillium coprophilum</name>
    <dbReference type="NCBI Taxonomy" id="36646"/>
    <lineage>
        <taxon>Eukaryota</taxon>
        <taxon>Fungi</taxon>
        <taxon>Dikarya</taxon>
        <taxon>Ascomycota</taxon>
        <taxon>Pezizomycotina</taxon>
        <taxon>Eurotiomycetes</taxon>
        <taxon>Eurotiomycetidae</taxon>
        <taxon>Eurotiales</taxon>
        <taxon>Aspergillaceae</taxon>
        <taxon>Penicillium</taxon>
    </lineage>
</organism>
<dbReference type="Proteomes" id="UP000191500">
    <property type="component" value="Unassembled WGS sequence"/>
</dbReference>
<keyword evidence="4" id="KW-0804">Transcription</keyword>
<keyword evidence="3" id="KW-0238">DNA-binding</keyword>
<dbReference type="InterPro" id="IPR004827">
    <property type="entry name" value="bZIP"/>
</dbReference>
<evidence type="ECO:0000313" key="10">
    <source>
        <dbReference type="Proteomes" id="UP000191500"/>
    </source>
</evidence>
<comment type="subcellular location">
    <subcellularLocation>
        <location evidence="1">Nucleus</location>
    </subcellularLocation>
</comment>
<feature type="compositionally biased region" description="Low complexity" evidence="7">
    <location>
        <begin position="49"/>
        <end position="69"/>
    </location>
</feature>
<dbReference type="GO" id="GO:0005634">
    <property type="term" value="C:nucleus"/>
    <property type="evidence" value="ECO:0007669"/>
    <property type="project" value="UniProtKB-SubCell"/>
</dbReference>
<protein>
    <recommendedName>
        <fullName evidence="8">BZIP domain-containing protein</fullName>
    </recommendedName>
</protein>
<reference evidence="10" key="1">
    <citation type="journal article" date="2017" name="Nat. Microbiol.">
        <title>Global analysis of biosynthetic gene clusters reveals vast potential of secondary metabolite production in Penicillium species.</title>
        <authorList>
            <person name="Nielsen J.C."/>
            <person name="Grijseels S."/>
            <person name="Prigent S."/>
            <person name="Ji B."/>
            <person name="Dainat J."/>
            <person name="Nielsen K.F."/>
            <person name="Frisvad J.C."/>
            <person name="Workman M."/>
            <person name="Nielsen J."/>
        </authorList>
    </citation>
    <scope>NUCLEOTIDE SEQUENCE [LARGE SCALE GENOMIC DNA]</scope>
    <source>
        <strain evidence="10">IBT 31321</strain>
    </source>
</reference>
<evidence type="ECO:0000259" key="8">
    <source>
        <dbReference type="PROSITE" id="PS50217"/>
    </source>
</evidence>
<dbReference type="Gene3D" id="1.20.5.170">
    <property type="match status" value="1"/>
</dbReference>
<feature type="compositionally biased region" description="Polar residues" evidence="7">
    <location>
        <begin position="212"/>
        <end position="221"/>
    </location>
</feature>
<keyword evidence="2" id="KW-0805">Transcription regulation</keyword>
<feature type="domain" description="BZIP" evidence="8">
    <location>
        <begin position="232"/>
        <end position="295"/>
    </location>
</feature>
<feature type="region of interest" description="Disordered" evidence="7">
    <location>
        <begin position="45"/>
        <end position="81"/>
    </location>
</feature>
<dbReference type="PANTHER" id="PTHR13044:SF38">
    <property type="entry name" value="BZIP DOMAIN-CONTAINING PROTEIN"/>
    <property type="match status" value="1"/>
</dbReference>
<evidence type="ECO:0000256" key="6">
    <source>
        <dbReference type="SAM" id="Coils"/>
    </source>
</evidence>
<dbReference type="AlphaFoldDB" id="A0A1V6V2C6"/>
<accession>A0A1V6V2C6</accession>
<evidence type="ECO:0000256" key="2">
    <source>
        <dbReference type="ARBA" id="ARBA00023015"/>
    </source>
</evidence>
<evidence type="ECO:0000256" key="4">
    <source>
        <dbReference type="ARBA" id="ARBA00023163"/>
    </source>
</evidence>
<sequence length="299" mass="32889">MSRGAAVHLLVFSILLYGLALSFNFFLRTPTEFSPIHSYPRRCPPAVVPAPRQRSRPPSTGSNPPSTGTQERHQGPAEYSPWANIQPYSENDLFSSLAPPLEVFPSAVPVCQSFDTLTHESALWAEPDLSFVDTDWNFISVDHPTPYPPGYDGGDVPVMDLGYGSVSAFNSLSDSGSIEHQQYVSASLAPSSANSLDGHSHPSPVSQFPAPVSTSLSSPATSHGDDAPGRVDSSRVEKRKLNTLAARRCRQRRVDRMKELEAELEKVRQERDDWRLKCSKLEGETDALKGLLTRKNRDT</sequence>
<feature type="compositionally biased region" description="Basic and acidic residues" evidence="7">
    <location>
        <begin position="223"/>
        <end position="235"/>
    </location>
</feature>
<evidence type="ECO:0000256" key="1">
    <source>
        <dbReference type="ARBA" id="ARBA00004123"/>
    </source>
</evidence>
<keyword evidence="10" id="KW-1185">Reference proteome</keyword>
<gene>
    <name evidence="9" type="ORF">PENCOP_c002G03693</name>
</gene>
<proteinExistence type="predicted"/>
<dbReference type="SMART" id="SM00338">
    <property type="entry name" value="BRLZ"/>
    <property type="match status" value="1"/>
</dbReference>
<dbReference type="InterPro" id="IPR046347">
    <property type="entry name" value="bZIP_sf"/>
</dbReference>
<feature type="coiled-coil region" evidence="6">
    <location>
        <begin position="250"/>
        <end position="284"/>
    </location>
</feature>
<evidence type="ECO:0000256" key="3">
    <source>
        <dbReference type="ARBA" id="ARBA00023125"/>
    </source>
</evidence>
<dbReference type="GO" id="GO:0000977">
    <property type="term" value="F:RNA polymerase II transcription regulatory region sequence-specific DNA binding"/>
    <property type="evidence" value="ECO:0007669"/>
    <property type="project" value="TreeGrafter"/>
</dbReference>